<dbReference type="SUPFAM" id="SSF51445">
    <property type="entry name" value="(Trans)glycosidases"/>
    <property type="match status" value="1"/>
</dbReference>
<accession>A0A1H6KWV5</accession>
<evidence type="ECO:0000313" key="8">
    <source>
        <dbReference type="EMBL" id="SEH80284.1"/>
    </source>
</evidence>
<protein>
    <recommendedName>
        <fullName evidence="3">alpha-L-fucosidase</fullName>
        <ecNumber evidence="3">3.2.1.51</ecNumber>
    </recommendedName>
</protein>
<dbReference type="PROSITE" id="PS51175">
    <property type="entry name" value="CBM6"/>
    <property type="match status" value="1"/>
</dbReference>
<gene>
    <name evidence="8" type="ORF">PYTT_0866</name>
</gene>
<dbReference type="SMR" id="A0A1H6KWV5"/>
<dbReference type="InterPro" id="IPR005084">
    <property type="entry name" value="CBM6"/>
</dbReference>
<dbReference type="AlphaFoldDB" id="A0A1H6KWV5"/>
<evidence type="ECO:0000259" key="7">
    <source>
        <dbReference type="PROSITE" id="PS51175"/>
    </source>
</evidence>
<dbReference type="KEGG" id="agl:PYTT_0866"/>
<dbReference type="PRINTS" id="PR00741">
    <property type="entry name" value="GLHYDRLASE29"/>
</dbReference>
<keyword evidence="6" id="KW-0326">Glycosidase</keyword>
<dbReference type="Pfam" id="PF03422">
    <property type="entry name" value="CBM_6"/>
    <property type="match status" value="1"/>
</dbReference>
<dbReference type="SMART" id="SM00812">
    <property type="entry name" value="Alpha_L_fucos"/>
    <property type="match status" value="1"/>
</dbReference>
<dbReference type="EMBL" id="LT629973">
    <property type="protein sequence ID" value="SEH80284.1"/>
    <property type="molecule type" value="Genomic_DNA"/>
</dbReference>
<dbReference type="GO" id="GO:0004560">
    <property type="term" value="F:alpha-L-fucosidase activity"/>
    <property type="evidence" value="ECO:0007669"/>
    <property type="project" value="InterPro"/>
</dbReference>
<evidence type="ECO:0000313" key="9">
    <source>
        <dbReference type="Proteomes" id="UP000176204"/>
    </source>
</evidence>
<keyword evidence="4" id="KW-0732">Signal</keyword>
<evidence type="ECO:0000256" key="1">
    <source>
        <dbReference type="ARBA" id="ARBA00004071"/>
    </source>
</evidence>
<dbReference type="STRING" id="1679444.PYTT_0866"/>
<feature type="domain" description="CBM6" evidence="7">
    <location>
        <begin position="465"/>
        <end position="599"/>
    </location>
</feature>
<dbReference type="PANTHER" id="PTHR10030:SF37">
    <property type="entry name" value="ALPHA-L-FUCOSIDASE-RELATED"/>
    <property type="match status" value="1"/>
</dbReference>
<dbReference type="Gene3D" id="2.60.120.260">
    <property type="entry name" value="Galactose-binding domain-like"/>
    <property type="match status" value="1"/>
</dbReference>
<reference evidence="9" key="1">
    <citation type="submission" date="2016-09" db="EMBL/GenBank/DDBJ databases">
        <authorList>
            <person name="Koehorst J."/>
        </authorList>
    </citation>
    <scope>NUCLEOTIDE SEQUENCE [LARGE SCALE GENOMIC DNA]</scope>
</reference>
<dbReference type="GO" id="GO:0006004">
    <property type="term" value="P:fucose metabolic process"/>
    <property type="evidence" value="ECO:0007669"/>
    <property type="project" value="InterPro"/>
</dbReference>
<dbReference type="Gene3D" id="3.20.20.80">
    <property type="entry name" value="Glycosidases"/>
    <property type="match status" value="1"/>
</dbReference>
<keyword evidence="5" id="KW-0378">Hydrolase</keyword>
<keyword evidence="9" id="KW-1185">Reference proteome</keyword>
<evidence type="ECO:0000256" key="2">
    <source>
        <dbReference type="ARBA" id="ARBA00007951"/>
    </source>
</evidence>
<dbReference type="GO" id="GO:0030246">
    <property type="term" value="F:carbohydrate binding"/>
    <property type="evidence" value="ECO:0007669"/>
    <property type="project" value="InterPro"/>
</dbReference>
<dbReference type="Proteomes" id="UP000176204">
    <property type="component" value="Chromosome I"/>
</dbReference>
<comment type="function">
    <text evidence="1">Alpha-L-fucosidase is responsible for hydrolyzing the alpha-1,6-linked fucose joined to the reducing-end N-acetylglucosamine of the carbohydrate moieties of glycoproteins.</text>
</comment>
<dbReference type="RefSeq" id="WP_071133284.1">
    <property type="nucleotide sequence ID" value="NZ_LIGX01000019.1"/>
</dbReference>
<dbReference type="PANTHER" id="PTHR10030">
    <property type="entry name" value="ALPHA-L-FUCOSIDASE"/>
    <property type="match status" value="1"/>
</dbReference>
<evidence type="ECO:0000256" key="6">
    <source>
        <dbReference type="ARBA" id="ARBA00023295"/>
    </source>
</evidence>
<evidence type="ECO:0000256" key="4">
    <source>
        <dbReference type="ARBA" id="ARBA00022729"/>
    </source>
</evidence>
<evidence type="ECO:0000256" key="5">
    <source>
        <dbReference type="ARBA" id="ARBA00022801"/>
    </source>
</evidence>
<sequence length="605" mass="67018">MIPLIALTTSSLQANELPDPGLARQAVTSPEAVQIKDFTHMPPQDRDERMQWWRDARFGIFIHIGPYAVMGGEYKGKVPHPCAEWIMNFGKVPAEEYRKNASQLTLDKFDADAWVQAIKAAGAKYIIVTTKHHDGFCMFDSALTDYNVKKATPYGKDFLKELSDACRKHGIIFGTYYSVLEWDNPKLGFIPAKNKTGYLPYMKGQLAELIGKYGTEVLWFDGEWEGWWKDADGREIYNYLRTLKPDIIVNNRITKARKGMAGMSKDDMFGADFGTPEQEIPDTGLPGKDWESCMTMNKSWGYAKHDQNWKSTQTLIRHLIDTASKGGNYLLNIGPMPNGEIPQPSLERLAEVGRWMDKNHEAIYGTTLSTFGKLPWGRSTTKGDTSYLFIYDWPQDGKLLIPITPEGELTLKALDGGATVPYERIPGGIMADIGKLSRDPHATVLAMTGKGKIIDGISPQTDGNFLLDANTAHLSGGVKLETPPASGKLVGASEKTVQNIGFWMKQPDTISWKINNAKAGHYKLEIDYACAPDTAGTPVDIAQGSDSLQWTVSPTASWQDYRTVSPGLIRLQQGDNTITFKAAAKPKIGVANIRSVRLTPSSPSR</sequence>
<dbReference type="InterPro" id="IPR000933">
    <property type="entry name" value="Glyco_hydro_29"/>
</dbReference>
<dbReference type="GO" id="GO:0005764">
    <property type="term" value="C:lysosome"/>
    <property type="evidence" value="ECO:0007669"/>
    <property type="project" value="TreeGrafter"/>
</dbReference>
<name>A0A1H6KWV5_9BACT</name>
<dbReference type="GO" id="GO:0016139">
    <property type="term" value="P:glycoside catabolic process"/>
    <property type="evidence" value="ECO:0007669"/>
    <property type="project" value="TreeGrafter"/>
</dbReference>
<dbReference type="InterPro" id="IPR016286">
    <property type="entry name" value="FUC_metazoa-typ"/>
</dbReference>
<evidence type="ECO:0000256" key="3">
    <source>
        <dbReference type="ARBA" id="ARBA00012662"/>
    </source>
</evidence>
<dbReference type="SUPFAM" id="SSF49785">
    <property type="entry name" value="Galactose-binding domain-like"/>
    <property type="match status" value="1"/>
</dbReference>
<comment type="similarity">
    <text evidence="2">Belongs to the glycosyl hydrolase 29 family.</text>
</comment>
<dbReference type="InterPro" id="IPR017853">
    <property type="entry name" value="GH"/>
</dbReference>
<dbReference type="EC" id="3.2.1.51" evidence="3"/>
<organism evidence="8 9">
    <name type="scientific">Akkermansia glycaniphila</name>
    <dbReference type="NCBI Taxonomy" id="1679444"/>
    <lineage>
        <taxon>Bacteria</taxon>
        <taxon>Pseudomonadati</taxon>
        <taxon>Verrucomicrobiota</taxon>
        <taxon>Verrucomicrobiia</taxon>
        <taxon>Verrucomicrobiales</taxon>
        <taxon>Akkermansiaceae</taxon>
        <taxon>Akkermansia</taxon>
    </lineage>
</organism>
<dbReference type="Pfam" id="PF01120">
    <property type="entry name" value="Alpha_L_fucos"/>
    <property type="match status" value="1"/>
</dbReference>
<proteinExistence type="inferred from homology"/>
<dbReference type="InterPro" id="IPR057739">
    <property type="entry name" value="Glyco_hydro_29_N"/>
</dbReference>
<dbReference type="InterPro" id="IPR008979">
    <property type="entry name" value="Galactose-bd-like_sf"/>
</dbReference>